<dbReference type="Pfam" id="PF01734">
    <property type="entry name" value="Patatin"/>
    <property type="match status" value="1"/>
</dbReference>
<dbReference type="InterPro" id="IPR002641">
    <property type="entry name" value="PNPLA_dom"/>
</dbReference>
<evidence type="ECO:0000313" key="6">
    <source>
        <dbReference type="EMBL" id="PWL40379.1"/>
    </source>
</evidence>
<keyword evidence="1 4" id="KW-0378">Hydrolase</keyword>
<dbReference type="GO" id="GO:0016042">
    <property type="term" value="P:lipid catabolic process"/>
    <property type="evidence" value="ECO:0007669"/>
    <property type="project" value="UniProtKB-UniRule"/>
</dbReference>
<protein>
    <submittedName>
        <fullName evidence="6">Patatin</fullName>
    </submittedName>
</protein>
<keyword evidence="3 4" id="KW-0443">Lipid metabolism</keyword>
<evidence type="ECO:0000259" key="5">
    <source>
        <dbReference type="PROSITE" id="PS51635"/>
    </source>
</evidence>
<dbReference type="CDD" id="cd07205">
    <property type="entry name" value="Pat_PNPLA6_PNPLA7_NTE1_like"/>
    <property type="match status" value="1"/>
</dbReference>
<dbReference type="OrthoDB" id="9770965at2"/>
<name>A0A316L636_9FLAO</name>
<evidence type="ECO:0000256" key="4">
    <source>
        <dbReference type="PROSITE-ProRule" id="PRU01161"/>
    </source>
</evidence>
<organism evidence="6 7">
    <name type="scientific">Flagellimonas aquimarina</name>
    <dbReference type="NCBI Taxonomy" id="2201895"/>
    <lineage>
        <taxon>Bacteria</taxon>
        <taxon>Pseudomonadati</taxon>
        <taxon>Bacteroidota</taxon>
        <taxon>Flavobacteriia</taxon>
        <taxon>Flavobacteriales</taxon>
        <taxon>Flavobacteriaceae</taxon>
        <taxon>Flagellimonas</taxon>
    </lineage>
</organism>
<feature type="active site" description="Nucleophile" evidence="4">
    <location>
        <position position="41"/>
    </location>
</feature>
<gene>
    <name evidence="6" type="ORF">DKG77_06065</name>
</gene>
<feature type="short sequence motif" description="GXSXG" evidence="4">
    <location>
        <begin position="39"/>
        <end position="43"/>
    </location>
</feature>
<reference evidence="6 7" key="1">
    <citation type="submission" date="2018-05" db="EMBL/GenBank/DDBJ databases">
        <title>Complete genome sequence of Flagellimonas aquimarina ECD12 isolated from seaweed Ecklonia cava.</title>
        <authorList>
            <person name="Choi S."/>
            <person name="Seong C."/>
        </authorList>
    </citation>
    <scope>NUCLEOTIDE SEQUENCE [LARGE SCALE GENOMIC DNA]</scope>
    <source>
        <strain evidence="6 7">ECD12</strain>
    </source>
</reference>
<feature type="short sequence motif" description="GXGXXG" evidence="4">
    <location>
        <begin position="12"/>
        <end position="17"/>
    </location>
</feature>
<feature type="short sequence motif" description="DGA/G" evidence="4">
    <location>
        <begin position="153"/>
        <end position="155"/>
    </location>
</feature>
<dbReference type="InterPro" id="IPR016035">
    <property type="entry name" value="Acyl_Trfase/lysoPLipase"/>
</dbReference>
<keyword evidence="7" id="KW-1185">Reference proteome</keyword>
<keyword evidence="2 4" id="KW-0442">Lipid degradation</keyword>
<dbReference type="SUPFAM" id="SSF52151">
    <property type="entry name" value="FabD/lysophospholipase-like"/>
    <property type="match status" value="1"/>
</dbReference>
<dbReference type="GO" id="GO:0016787">
    <property type="term" value="F:hydrolase activity"/>
    <property type="evidence" value="ECO:0007669"/>
    <property type="project" value="UniProtKB-UniRule"/>
</dbReference>
<dbReference type="Gene3D" id="3.40.1090.10">
    <property type="entry name" value="Cytosolic phospholipase A2 catalytic domain"/>
    <property type="match status" value="2"/>
</dbReference>
<dbReference type="EMBL" id="QGEG01000001">
    <property type="protein sequence ID" value="PWL40379.1"/>
    <property type="molecule type" value="Genomic_DNA"/>
</dbReference>
<dbReference type="InterPro" id="IPR050301">
    <property type="entry name" value="NTE"/>
</dbReference>
<accession>A0A316L636</accession>
<evidence type="ECO:0000256" key="2">
    <source>
        <dbReference type="ARBA" id="ARBA00022963"/>
    </source>
</evidence>
<dbReference type="PANTHER" id="PTHR14226">
    <property type="entry name" value="NEUROPATHY TARGET ESTERASE/SWISS CHEESE D.MELANOGASTER"/>
    <property type="match status" value="1"/>
</dbReference>
<comment type="caution">
    <text evidence="6">The sequence shown here is derived from an EMBL/GenBank/DDBJ whole genome shotgun (WGS) entry which is preliminary data.</text>
</comment>
<evidence type="ECO:0000256" key="3">
    <source>
        <dbReference type="ARBA" id="ARBA00023098"/>
    </source>
</evidence>
<feature type="active site" description="Proton acceptor" evidence="4">
    <location>
        <position position="153"/>
    </location>
</feature>
<sequence length="257" mass="28249">MENRAIGLVLSGGGYRGAAQAGAIKAFEEFSIFPDSISGSSAGALVGALYAADYSPIDILGFFKKIKLFGFSRYALRKPGLINTASFKDILMEYLPHDSFDGLSKKLYVTATNLVKGRAEVFENGSLTLSILASVSFPGIFTPVTIGEGLYADGGVMDNFPVKPLNGCHQIYGVEVSPVTTVNIKKFKSVYQVINRAFHLRLHQDSEAKFHHCKLVVQPEELSQYNIFNSNHLEDFFNLGYTCAIHELKKESTEYPV</sequence>
<dbReference type="Proteomes" id="UP000245762">
    <property type="component" value="Unassembled WGS sequence"/>
</dbReference>
<dbReference type="RefSeq" id="WP_109661147.1">
    <property type="nucleotide sequence ID" value="NZ_QGEG01000001.1"/>
</dbReference>
<evidence type="ECO:0000256" key="1">
    <source>
        <dbReference type="ARBA" id="ARBA00022801"/>
    </source>
</evidence>
<dbReference type="PANTHER" id="PTHR14226:SF78">
    <property type="entry name" value="SLR0060 PROTEIN"/>
    <property type="match status" value="1"/>
</dbReference>
<feature type="domain" description="PNPLA" evidence="5">
    <location>
        <begin position="8"/>
        <end position="166"/>
    </location>
</feature>
<proteinExistence type="predicted"/>
<dbReference type="PROSITE" id="PS51635">
    <property type="entry name" value="PNPLA"/>
    <property type="match status" value="1"/>
</dbReference>
<dbReference type="AlphaFoldDB" id="A0A316L636"/>
<evidence type="ECO:0000313" key="7">
    <source>
        <dbReference type="Proteomes" id="UP000245762"/>
    </source>
</evidence>